<dbReference type="InterPro" id="IPR036249">
    <property type="entry name" value="Thioredoxin-like_sf"/>
</dbReference>
<dbReference type="Pfam" id="PF00085">
    <property type="entry name" value="Thioredoxin"/>
    <property type="match status" value="1"/>
</dbReference>
<dbReference type="SUPFAM" id="SSF52833">
    <property type="entry name" value="Thioredoxin-like"/>
    <property type="match status" value="1"/>
</dbReference>
<proteinExistence type="predicted"/>
<keyword evidence="3" id="KW-1185">Reference proteome</keyword>
<dbReference type="Proteomes" id="UP001409291">
    <property type="component" value="Unassembled WGS sequence"/>
</dbReference>
<protein>
    <submittedName>
        <fullName evidence="2">Thioredoxin domain-containing protein</fullName>
    </submittedName>
</protein>
<evidence type="ECO:0000313" key="3">
    <source>
        <dbReference type="Proteomes" id="UP001409291"/>
    </source>
</evidence>
<comment type="caution">
    <text evidence="2">The sequence shown here is derived from an EMBL/GenBank/DDBJ whole genome shotgun (WGS) entry which is preliminary data.</text>
</comment>
<name>A0ABV0BVD0_9SPHI</name>
<organism evidence="2 3">
    <name type="scientific">Sphingobacterium kitahiroshimense</name>
    <dbReference type="NCBI Taxonomy" id="470446"/>
    <lineage>
        <taxon>Bacteria</taxon>
        <taxon>Pseudomonadati</taxon>
        <taxon>Bacteroidota</taxon>
        <taxon>Sphingobacteriia</taxon>
        <taxon>Sphingobacteriales</taxon>
        <taxon>Sphingobacteriaceae</taxon>
        <taxon>Sphingobacterium</taxon>
    </lineage>
</organism>
<dbReference type="PROSITE" id="PS51352">
    <property type="entry name" value="THIOREDOXIN_2"/>
    <property type="match status" value="1"/>
</dbReference>
<dbReference type="EMBL" id="JBDJNQ010000007">
    <property type="protein sequence ID" value="MEN5378764.1"/>
    <property type="molecule type" value="Genomic_DNA"/>
</dbReference>
<dbReference type="InterPro" id="IPR013766">
    <property type="entry name" value="Thioredoxin_domain"/>
</dbReference>
<evidence type="ECO:0000313" key="2">
    <source>
        <dbReference type="EMBL" id="MEN5378764.1"/>
    </source>
</evidence>
<dbReference type="Gene3D" id="3.40.30.10">
    <property type="entry name" value="Glutaredoxin"/>
    <property type="match status" value="1"/>
</dbReference>
<dbReference type="RefSeq" id="WP_346581675.1">
    <property type="nucleotide sequence ID" value="NZ_JBDJNQ010000007.1"/>
</dbReference>
<accession>A0ABV0BVD0</accession>
<gene>
    <name evidence="2" type="ORF">ABE541_15985</name>
</gene>
<evidence type="ECO:0000259" key="1">
    <source>
        <dbReference type="PROSITE" id="PS51352"/>
    </source>
</evidence>
<sequence length="399" mass="46947">MSRYIIILWFVFPLQLWAQQVPIIGIGDDFKYEKSLSVTNFFKETVTFDELEKDLIILDFFNTYCTTCIEAMPKYKEIQSQYTDRLRILPVSTEERPKIHGMIERNSKIVDQDFPIVLEDKLLSEMFPYLSVPHLVWIFKNKVIAITMGDMLTSKNIDKILNNETVAYWPIKNDFPIAINHTKKEEFESFTKIGKYKNGLPAKFDIDTIGNYIYFKMDNVAPIQAFLYLYGLIEKLPLMKKERMIFNVAQIGRLLNIDSLPYSEWLQQHAFCYESSWPIAINEKSQINFVISDLSNRLGYKVNLDKREANIWEIVKRKQLRNKAMKAMSDKLQRLDVSIQLLEILNKDFPPILFDTKQSNTMIHLEQVKDFQSLRESLRQQGFDLIKSRKKITSLIISE</sequence>
<feature type="domain" description="Thioredoxin" evidence="1">
    <location>
        <begin position="15"/>
        <end position="166"/>
    </location>
</feature>
<reference evidence="2 3" key="1">
    <citation type="submission" date="2024-04" db="EMBL/GenBank/DDBJ databases">
        <title>WGS of bacteria from Torrens River.</title>
        <authorList>
            <person name="Wyrsch E.R."/>
            <person name="Drigo B."/>
        </authorList>
    </citation>
    <scope>NUCLEOTIDE SEQUENCE [LARGE SCALE GENOMIC DNA]</scope>
    <source>
        <strain evidence="2 3">TWI391</strain>
    </source>
</reference>